<feature type="region of interest" description="Disordered" evidence="2">
    <location>
        <begin position="528"/>
        <end position="563"/>
    </location>
</feature>
<dbReference type="EMBL" id="JANUGP010000016">
    <property type="protein sequence ID" value="MCS0603701.1"/>
    <property type="molecule type" value="Genomic_DNA"/>
</dbReference>
<dbReference type="RefSeq" id="WP_258780198.1">
    <property type="nucleotide sequence ID" value="NZ_JANUGP010000016.1"/>
</dbReference>
<evidence type="ECO:0000256" key="1">
    <source>
        <dbReference type="SAM" id="Coils"/>
    </source>
</evidence>
<dbReference type="InterPro" id="IPR051943">
    <property type="entry name" value="TRAFAC_Dynamin-like_GTPase"/>
</dbReference>
<feature type="compositionally biased region" description="Basic and acidic residues" evidence="2">
    <location>
        <begin position="534"/>
        <end position="551"/>
    </location>
</feature>
<dbReference type="Proteomes" id="UP001205612">
    <property type="component" value="Unassembled WGS sequence"/>
</dbReference>
<accession>A0ABT2B5A0</accession>
<dbReference type="SUPFAM" id="SSF52540">
    <property type="entry name" value="P-loop containing nucleoside triphosphate hydrolases"/>
    <property type="match status" value="1"/>
</dbReference>
<feature type="domain" description="Dynamin N-terminal" evidence="3">
    <location>
        <begin position="45"/>
        <end position="203"/>
    </location>
</feature>
<comment type="caution">
    <text evidence="4">The sequence shown here is derived from an EMBL/GenBank/DDBJ whole genome shotgun (WGS) entry which is preliminary data.</text>
</comment>
<dbReference type="PANTHER" id="PTHR43681:SF1">
    <property type="entry name" value="SARCALUMENIN"/>
    <property type="match status" value="1"/>
</dbReference>
<name>A0ABT2B5A0_9ACTN</name>
<evidence type="ECO:0000259" key="3">
    <source>
        <dbReference type="Pfam" id="PF00350"/>
    </source>
</evidence>
<dbReference type="CDD" id="cd09912">
    <property type="entry name" value="DLP_2"/>
    <property type="match status" value="1"/>
</dbReference>
<dbReference type="InterPro" id="IPR027417">
    <property type="entry name" value="P-loop_NTPase"/>
</dbReference>
<organism evidence="4 5">
    <name type="scientific">Streptomyces pyxinicus</name>
    <dbReference type="NCBI Taxonomy" id="2970331"/>
    <lineage>
        <taxon>Bacteria</taxon>
        <taxon>Bacillati</taxon>
        <taxon>Actinomycetota</taxon>
        <taxon>Actinomycetes</taxon>
        <taxon>Kitasatosporales</taxon>
        <taxon>Streptomycetaceae</taxon>
        <taxon>Streptomyces</taxon>
    </lineage>
</organism>
<dbReference type="PANTHER" id="PTHR43681">
    <property type="entry name" value="TRANSMEMBRANE GTPASE FZO"/>
    <property type="match status" value="1"/>
</dbReference>
<evidence type="ECO:0000256" key="2">
    <source>
        <dbReference type="SAM" id="MobiDB-lite"/>
    </source>
</evidence>
<gene>
    <name evidence="4" type="ORF">NX794_21140</name>
</gene>
<proteinExistence type="predicted"/>
<protein>
    <submittedName>
        <fullName evidence="4">Dynamin family protein</fullName>
    </submittedName>
</protein>
<dbReference type="Gene3D" id="3.40.50.300">
    <property type="entry name" value="P-loop containing nucleotide triphosphate hydrolases"/>
    <property type="match status" value="1"/>
</dbReference>
<keyword evidence="1" id="KW-0175">Coiled coil</keyword>
<sequence>MHTSPDLAQIHERLYRLTDAGAGDASDRRALDLVSGQLGRDGFRVLVAGEAKRGKSTLLNALLGRDLLPTGVVPVTALATTVRGGLPETVTVRYADGRVERHEPAALSRFVTQAANPGNRRDVDEVVLTLDAPLLSRGVELVDTPGTGSVHAQNTEEAVAGLRAMDACVFVLTADPPVSAAERELLRRVGQASVRTFVVLNKADQLDADELREAAGFTRRVVAEALGETVPVFECVAREGAHRDVDRLATALTGYLAEHRDTDLLRSLTARTRRLAVGLLDEVLMARAVADLDASRREQRVAALRAQLDALARRRQEAADLIRAEGRRALADVDEAARDAGPALTGAVRDAWSAVWDEESGGRPRREREAEGRRRLADLTRDAVDAWRLAREEELTDRLSALDRRVRDRLARDLDTFRDSVADLIGVGLASPADGGPLVPDPRFRYRFQEDVGQTELLAGWARRHLPGAAGVRRSRAHLTAEAADLVPMQIGRVRADFQSRLAESTRQMVTAVTDRYDAIGRRLGGALAKSAGPRRESAEHAGLADRERSLRQVVSELEPAPS</sequence>
<feature type="coiled-coil region" evidence="1">
    <location>
        <begin position="294"/>
        <end position="321"/>
    </location>
</feature>
<reference evidence="4 5" key="1">
    <citation type="submission" date="2022-08" db="EMBL/GenBank/DDBJ databases">
        <authorList>
            <person name="Somphong A."/>
            <person name="Phongsopitanun W."/>
        </authorList>
    </citation>
    <scope>NUCLEOTIDE SEQUENCE [LARGE SCALE GENOMIC DNA]</scope>
    <source>
        <strain evidence="4 5">LP11</strain>
    </source>
</reference>
<dbReference type="InterPro" id="IPR045063">
    <property type="entry name" value="Dynamin_N"/>
</dbReference>
<keyword evidence="5" id="KW-1185">Reference proteome</keyword>
<evidence type="ECO:0000313" key="4">
    <source>
        <dbReference type="EMBL" id="MCS0603701.1"/>
    </source>
</evidence>
<dbReference type="Pfam" id="PF00350">
    <property type="entry name" value="Dynamin_N"/>
    <property type="match status" value="1"/>
</dbReference>
<evidence type="ECO:0000313" key="5">
    <source>
        <dbReference type="Proteomes" id="UP001205612"/>
    </source>
</evidence>